<dbReference type="RefSeq" id="WP_342350551.1">
    <property type="nucleotide sequence ID" value="NZ_CAKJVE010000004.1"/>
</dbReference>
<feature type="transmembrane region" description="Helical" evidence="1">
    <location>
        <begin position="6"/>
        <end position="27"/>
    </location>
</feature>
<proteinExistence type="predicted"/>
<protein>
    <submittedName>
        <fullName evidence="2">Transporter, Lysine-type</fullName>
    </submittedName>
</protein>
<dbReference type="EMBL" id="CAKJVE010000004">
    <property type="protein sequence ID" value="CAG9709399.1"/>
    <property type="molecule type" value="Genomic_DNA"/>
</dbReference>
<comment type="caution">
    <text evidence="2">The sequence shown here is derived from an EMBL/GenBank/DDBJ whole genome shotgun (WGS) entry which is preliminary data.</text>
</comment>
<reference evidence="2" key="1">
    <citation type="submission" date="2021-10" db="EMBL/GenBank/DDBJ databases">
        <authorList>
            <person name="Mesa V."/>
        </authorList>
    </citation>
    <scope>NUCLEOTIDE SEQUENCE</scope>
    <source>
        <strain evidence="2">CC3_PB</strain>
    </source>
</reference>
<keyword evidence="1" id="KW-0472">Membrane</keyword>
<name>A0AA86JYT1_9CLOT</name>
<organism evidence="2 3">
    <name type="scientific">Clostridium neonatale</name>
    <dbReference type="NCBI Taxonomy" id="137838"/>
    <lineage>
        <taxon>Bacteria</taxon>
        <taxon>Bacillati</taxon>
        <taxon>Bacillota</taxon>
        <taxon>Clostridia</taxon>
        <taxon>Eubacteriales</taxon>
        <taxon>Clostridiaceae</taxon>
        <taxon>Clostridium</taxon>
    </lineage>
</organism>
<evidence type="ECO:0000313" key="3">
    <source>
        <dbReference type="Proteomes" id="UP000789738"/>
    </source>
</evidence>
<evidence type="ECO:0000256" key="1">
    <source>
        <dbReference type="SAM" id="Phobius"/>
    </source>
</evidence>
<dbReference type="AlphaFoldDB" id="A0AA86JYT1"/>
<keyword evidence="1" id="KW-0812">Transmembrane</keyword>
<accession>A0AA86JYT1</accession>
<evidence type="ECO:0000313" key="2">
    <source>
        <dbReference type="EMBL" id="CAG9709399.1"/>
    </source>
</evidence>
<gene>
    <name evidence="2" type="ORF">CNEO_44168</name>
</gene>
<sequence>MLKTILRGFTIGLAYLAPIGMQNLYVINSALCRKRSQMYMVVFTTIFFDISLSLACFFGIGF</sequence>
<dbReference type="Proteomes" id="UP000789738">
    <property type="component" value="Unassembled WGS sequence"/>
</dbReference>
<keyword evidence="1" id="KW-1133">Transmembrane helix</keyword>
<feature type="transmembrane region" description="Helical" evidence="1">
    <location>
        <begin position="39"/>
        <end position="60"/>
    </location>
</feature>